<evidence type="ECO:0000313" key="12">
    <source>
        <dbReference type="Proteomes" id="UP000269883"/>
    </source>
</evidence>
<evidence type="ECO:0000313" key="11">
    <source>
        <dbReference type="EMBL" id="BBD09775.1"/>
    </source>
</evidence>
<comment type="similarity">
    <text evidence="8">Belongs to the TRAP transporter small permease family.</text>
</comment>
<dbReference type="InterPro" id="IPR007387">
    <property type="entry name" value="TRAP_DctQ"/>
</dbReference>
<dbReference type="PANTHER" id="PTHR35011:SF2">
    <property type="entry name" value="2,3-DIKETO-L-GULONATE TRAP TRANSPORTER SMALL PERMEASE PROTEIN YIAM"/>
    <property type="match status" value="1"/>
</dbReference>
<sequence length="169" mass="18779">MSPFASLCKKASDVLERLCLIGAGVLLVVNLADVMLGVFGRFYRPPMWTMDLAKITLVWMVMLAAAPALKRGEHMAIEIIVNKLPENMRWLVIWLRRIVFVCVLGAMIILGFQYAYKLRMLTIMTLGIKKAIPLLAIPVGMSLMLLEYTLGQFIPPGAPENENLEGGTS</sequence>
<gene>
    <name evidence="11" type="ORF">DFE_3049</name>
</gene>
<evidence type="ECO:0000256" key="3">
    <source>
        <dbReference type="ARBA" id="ARBA00022475"/>
    </source>
</evidence>
<dbReference type="KEGG" id="dfl:DFE_3049"/>
<dbReference type="PANTHER" id="PTHR35011">
    <property type="entry name" value="2,3-DIKETO-L-GULONATE TRAP TRANSPORTER SMALL PERMEASE PROTEIN YIAM"/>
    <property type="match status" value="1"/>
</dbReference>
<dbReference type="Pfam" id="PF04290">
    <property type="entry name" value="DctQ"/>
    <property type="match status" value="1"/>
</dbReference>
<evidence type="ECO:0000256" key="6">
    <source>
        <dbReference type="ARBA" id="ARBA00022989"/>
    </source>
</evidence>
<dbReference type="GO" id="GO:0022857">
    <property type="term" value="F:transmembrane transporter activity"/>
    <property type="evidence" value="ECO:0007669"/>
    <property type="project" value="TreeGrafter"/>
</dbReference>
<keyword evidence="3" id="KW-1003">Cell membrane</keyword>
<reference evidence="11 12" key="1">
    <citation type="journal article" date="2018" name="Sci. Adv.">
        <title>Multi-heme cytochromes provide a pathway for survival in energy-limited environments.</title>
        <authorList>
            <person name="Deng X."/>
            <person name="Dohmae N."/>
            <person name="Nealson K.H."/>
            <person name="Hashimoto K."/>
            <person name="Okamoto A."/>
        </authorList>
    </citation>
    <scope>NUCLEOTIDE SEQUENCE [LARGE SCALE GENOMIC DNA]</scope>
    <source>
        <strain evidence="11 12">IS5</strain>
    </source>
</reference>
<evidence type="ECO:0000256" key="4">
    <source>
        <dbReference type="ARBA" id="ARBA00022519"/>
    </source>
</evidence>
<evidence type="ECO:0000256" key="7">
    <source>
        <dbReference type="ARBA" id="ARBA00023136"/>
    </source>
</evidence>
<keyword evidence="5 9" id="KW-0812">Transmembrane</keyword>
<dbReference type="InterPro" id="IPR055348">
    <property type="entry name" value="DctQ"/>
</dbReference>
<accession>A0A2Z6B2V7</accession>
<dbReference type="GO" id="GO:0015740">
    <property type="term" value="P:C4-dicarboxylate transport"/>
    <property type="evidence" value="ECO:0007669"/>
    <property type="project" value="TreeGrafter"/>
</dbReference>
<dbReference type="Proteomes" id="UP000269883">
    <property type="component" value="Chromosome"/>
</dbReference>
<organism evidence="11 12">
    <name type="scientific">Desulfovibrio ferrophilus</name>
    <dbReference type="NCBI Taxonomy" id="241368"/>
    <lineage>
        <taxon>Bacteria</taxon>
        <taxon>Pseudomonadati</taxon>
        <taxon>Thermodesulfobacteriota</taxon>
        <taxon>Desulfovibrionia</taxon>
        <taxon>Desulfovibrionales</taxon>
        <taxon>Desulfovibrionaceae</taxon>
        <taxon>Desulfovibrio</taxon>
    </lineage>
</organism>
<feature type="transmembrane region" description="Helical" evidence="9">
    <location>
        <begin position="89"/>
        <end position="110"/>
    </location>
</feature>
<feature type="domain" description="Tripartite ATP-independent periplasmic transporters DctQ component" evidence="10">
    <location>
        <begin position="34"/>
        <end position="148"/>
    </location>
</feature>
<dbReference type="OrthoDB" id="4964541at2"/>
<evidence type="ECO:0000256" key="9">
    <source>
        <dbReference type="SAM" id="Phobius"/>
    </source>
</evidence>
<dbReference type="RefSeq" id="WP_126380792.1">
    <property type="nucleotide sequence ID" value="NZ_AP017378.1"/>
</dbReference>
<name>A0A2Z6B2V7_9BACT</name>
<dbReference type="EMBL" id="AP017378">
    <property type="protein sequence ID" value="BBD09775.1"/>
    <property type="molecule type" value="Genomic_DNA"/>
</dbReference>
<feature type="transmembrane region" description="Helical" evidence="9">
    <location>
        <begin position="20"/>
        <end position="40"/>
    </location>
</feature>
<comment type="subcellular location">
    <subcellularLocation>
        <location evidence="1">Cell inner membrane</location>
        <topology evidence="1">Multi-pass membrane protein</topology>
    </subcellularLocation>
</comment>
<protein>
    <submittedName>
        <fullName evidence="11">Tripartite AtP-independent periplasmic transporter subunit DctQ</fullName>
    </submittedName>
</protein>
<feature type="transmembrane region" description="Helical" evidence="9">
    <location>
        <begin position="131"/>
        <end position="150"/>
    </location>
</feature>
<keyword evidence="7 9" id="KW-0472">Membrane</keyword>
<keyword evidence="4" id="KW-0997">Cell inner membrane</keyword>
<proteinExistence type="inferred from homology"/>
<evidence type="ECO:0000256" key="8">
    <source>
        <dbReference type="ARBA" id="ARBA00038436"/>
    </source>
</evidence>
<evidence type="ECO:0000256" key="2">
    <source>
        <dbReference type="ARBA" id="ARBA00022448"/>
    </source>
</evidence>
<evidence type="ECO:0000259" key="10">
    <source>
        <dbReference type="Pfam" id="PF04290"/>
    </source>
</evidence>
<keyword evidence="6 9" id="KW-1133">Transmembrane helix</keyword>
<dbReference type="GO" id="GO:0005886">
    <property type="term" value="C:plasma membrane"/>
    <property type="evidence" value="ECO:0007669"/>
    <property type="project" value="UniProtKB-SubCell"/>
</dbReference>
<keyword evidence="2" id="KW-0813">Transport</keyword>
<keyword evidence="12" id="KW-1185">Reference proteome</keyword>
<evidence type="ECO:0000256" key="5">
    <source>
        <dbReference type="ARBA" id="ARBA00022692"/>
    </source>
</evidence>
<dbReference type="AlphaFoldDB" id="A0A2Z6B2V7"/>
<evidence type="ECO:0000256" key="1">
    <source>
        <dbReference type="ARBA" id="ARBA00004429"/>
    </source>
</evidence>